<comment type="caution">
    <text evidence="2">The sequence shown here is derived from an EMBL/GenBank/DDBJ whole genome shotgun (WGS) entry which is preliminary data.</text>
</comment>
<evidence type="ECO:0000256" key="1">
    <source>
        <dbReference type="SAM" id="Phobius"/>
    </source>
</evidence>
<reference evidence="2 3" key="1">
    <citation type="journal article" date="2020" name="Phytopathology">
        <title>Genome Sequence Resources of Colletotrichum truncatum, C. plurivorum, C. musicola, and C. sojae: Four Species Pathogenic to Soybean (Glycine max).</title>
        <authorList>
            <person name="Rogerio F."/>
            <person name="Boufleur T.R."/>
            <person name="Ciampi-Guillardi M."/>
            <person name="Sukno S.A."/>
            <person name="Thon M.R."/>
            <person name="Massola Junior N.S."/>
            <person name="Baroncelli R."/>
        </authorList>
    </citation>
    <scope>NUCLEOTIDE SEQUENCE [LARGE SCALE GENOMIC DNA]</scope>
    <source>
        <strain evidence="2 3">LFN0009</strain>
    </source>
</reference>
<evidence type="ECO:0000313" key="2">
    <source>
        <dbReference type="EMBL" id="KAF6810697.1"/>
    </source>
</evidence>
<organism evidence="2 3">
    <name type="scientific">Colletotrichum sojae</name>
    <dbReference type="NCBI Taxonomy" id="2175907"/>
    <lineage>
        <taxon>Eukaryota</taxon>
        <taxon>Fungi</taxon>
        <taxon>Dikarya</taxon>
        <taxon>Ascomycota</taxon>
        <taxon>Pezizomycotina</taxon>
        <taxon>Sordariomycetes</taxon>
        <taxon>Hypocreomycetidae</taxon>
        <taxon>Glomerellales</taxon>
        <taxon>Glomerellaceae</taxon>
        <taxon>Colletotrichum</taxon>
        <taxon>Colletotrichum orchidearum species complex</taxon>
    </lineage>
</organism>
<proteinExistence type="predicted"/>
<evidence type="ECO:0000313" key="3">
    <source>
        <dbReference type="Proteomes" id="UP000652219"/>
    </source>
</evidence>
<sequence length="97" mass="10265">MDGLTAMGGGGGGGVGEMLVGHAARYDGMGEPRLVSVQGLVVMMAFLAVVASDKYGFRRTATWRRSAQQQQQQQRNDDEYALQYTLPRPAGSVSGAA</sequence>
<feature type="transmembrane region" description="Helical" evidence="1">
    <location>
        <begin position="35"/>
        <end position="57"/>
    </location>
</feature>
<dbReference type="EMBL" id="WIGN01000083">
    <property type="protein sequence ID" value="KAF6810697.1"/>
    <property type="molecule type" value="Genomic_DNA"/>
</dbReference>
<name>A0A8H6JCY2_9PEZI</name>
<keyword evidence="1" id="KW-0812">Transmembrane</keyword>
<dbReference type="AlphaFoldDB" id="A0A8H6JCY2"/>
<keyword evidence="3" id="KW-1185">Reference proteome</keyword>
<accession>A0A8H6JCY2</accession>
<dbReference type="Proteomes" id="UP000652219">
    <property type="component" value="Unassembled WGS sequence"/>
</dbReference>
<keyword evidence="1" id="KW-0472">Membrane</keyword>
<protein>
    <submittedName>
        <fullName evidence="2">Uncharacterized protein</fullName>
    </submittedName>
</protein>
<keyword evidence="1" id="KW-1133">Transmembrane helix</keyword>
<gene>
    <name evidence="2" type="ORF">CSOJ01_06141</name>
</gene>